<keyword evidence="1" id="KW-0175">Coiled coil</keyword>
<keyword evidence="2" id="KW-1133">Transmembrane helix</keyword>
<dbReference type="Pfam" id="PF04977">
    <property type="entry name" value="DivIC"/>
    <property type="match status" value="1"/>
</dbReference>
<protein>
    <recommendedName>
        <fullName evidence="4">Septum formation initiator family protein</fullName>
    </recommendedName>
</protein>
<evidence type="ECO:0000256" key="1">
    <source>
        <dbReference type="SAM" id="Coils"/>
    </source>
</evidence>
<keyword evidence="2" id="KW-0472">Membrane</keyword>
<evidence type="ECO:0008006" key="4">
    <source>
        <dbReference type="Google" id="ProtNLM"/>
    </source>
</evidence>
<comment type="caution">
    <text evidence="3">The sequence shown here is derived from an EMBL/GenBank/DDBJ whole genome shotgun (WGS) entry which is preliminary data.</text>
</comment>
<gene>
    <name evidence="3" type="ORF">ENR23_09845</name>
</gene>
<accession>A0A832I3D4</accession>
<keyword evidence="2" id="KW-0812">Transmembrane</keyword>
<sequence>MRDISRRLQRHRLSRYARPENPLRRGLPWAAVALVAWALWMGVVSDHSLWRIWRLQREHRQTERELARVEAELLRLAREAEDPVAQRRRAERWLREQGGMARPDEIIYRIQGAPSDSAE</sequence>
<organism evidence="3">
    <name type="scientific">Eiseniibacteriota bacterium</name>
    <dbReference type="NCBI Taxonomy" id="2212470"/>
    <lineage>
        <taxon>Bacteria</taxon>
        <taxon>Candidatus Eiseniibacteriota</taxon>
    </lineage>
</organism>
<feature type="coiled-coil region" evidence="1">
    <location>
        <begin position="52"/>
        <end position="79"/>
    </location>
</feature>
<evidence type="ECO:0000313" key="3">
    <source>
        <dbReference type="EMBL" id="HGZ43708.1"/>
    </source>
</evidence>
<dbReference type="EMBL" id="DSQF01000020">
    <property type="protein sequence ID" value="HGZ43708.1"/>
    <property type="molecule type" value="Genomic_DNA"/>
</dbReference>
<dbReference type="InterPro" id="IPR007060">
    <property type="entry name" value="FtsL/DivIC"/>
</dbReference>
<evidence type="ECO:0000256" key="2">
    <source>
        <dbReference type="SAM" id="Phobius"/>
    </source>
</evidence>
<name>A0A832I3D4_UNCEI</name>
<reference evidence="3" key="1">
    <citation type="journal article" date="2020" name="mSystems">
        <title>Genome- and Community-Level Interaction Insights into Carbon Utilization and Element Cycling Functions of Hydrothermarchaeota in Hydrothermal Sediment.</title>
        <authorList>
            <person name="Zhou Z."/>
            <person name="Liu Y."/>
            <person name="Xu W."/>
            <person name="Pan J."/>
            <person name="Luo Z.H."/>
            <person name="Li M."/>
        </authorList>
    </citation>
    <scope>NUCLEOTIDE SEQUENCE [LARGE SCALE GENOMIC DNA]</scope>
    <source>
        <strain evidence="3">SpSt-381</strain>
    </source>
</reference>
<dbReference type="AlphaFoldDB" id="A0A832I3D4"/>
<feature type="transmembrane region" description="Helical" evidence="2">
    <location>
        <begin position="29"/>
        <end position="50"/>
    </location>
</feature>
<proteinExistence type="predicted"/>